<dbReference type="REBASE" id="482275">
    <property type="entry name" value="SalHIDEORF1935P"/>
</dbReference>
<dbReference type="InterPro" id="IPR029063">
    <property type="entry name" value="SAM-dependent_MTases_sf"/>
</dbReference>
<organism evidence="5">
    <name type="scientific">Shewanella algae</name>
    <dbReference type="NCBI Taxonomy" id="38313"/>
    <lineage>
        <taxon>Bacteria</taxon>
        <taxon>Pseudomonadati</taxon>
        <taxon>Pseudomonadota</taxon>
        <taxon>Gammaproteobacteria</taxon>
        <taxon>Alteromonadales</taxon>
        <taxon>Shewanellaceae</taxon>
        <taxon>Shewanella</taxon>
    </lineage>
</organism>
<dbReference type="PANTHER" id="PTHR33841">
    <property type="entry name" value="DNA METHYLTRANSFERASE YEEA-RELATED"/>
    <property type="match status" value="1"/>
</dbReference>
<dbReference type="PANTHER" id="PTHR33841:SF1">
    <property type="entry name" value="DNA METHYLTRANSFERASE A"/>
    <property type="match status" value="1"/>
</dbReference>
<evidence type="ECO:0000256" key="3">
    <source>
        <dbReference type="ARBA" id="ARBA00022679"/>
    </source>
</evidence>
<dbReference type="EC" id="2.1.1.72" evidence="1"/>
<comment type="catalytic activity">
    <reaction evidence="4">
        <text>a 2'-deoxyadenosine in DNA + S-adenosyl-L-methionine = an N(6)-methyl-2'-deoxyadenosine in DNA + S-adenosyl-L-homocysteine + H(+)</text>
        <dbReference type="Rhea" id="RHEA:15197"/>
        <dbReference type="Rhea" id="RHEA-COMP:12418"/>
        <dbReference type="Rhea" id="RHEA-COMP:12419"/>
        <dbReference type="ChEBI" id="CHEBI:15378"/>
        <dbReference type="ChEBI" id="CHEBI:57856"/>
        <dbReference type="ChEBI" id="CHEBI:59789"/>
        <dbReference type="ChEBI" id="CHEBI:90615"/>
        <dbReference type="ChEBI" id="CHEBI:90616"/>
        <dbReference type="EC" id="2.1.1.72"/>
    </reaction>
</comment>
<gene>
    <name evidence="5" type="ORF">D7032_01935</name>
</gene>
<evidence type="ECO:0000313" key="5">
    <source>
        <dbReference type="EMBL" id="QQO82118.1"/>
    </source>
</evidence>
<dbReference type="GO" id="GO:0009007">
    <property type="term" value="F:site-specific DNA-methyltransferase (adenine-specific) activity"/>
    <property type="evidence" value="ECO:0007669"/>
    <property type="project" value="UniProtKB-EC"/>
</dbReference>
<keyword evidence="3 5" id="KW-0808">Transferase</keyword>
<evidence type="ECO:0000256" key="2">
    <source>
        <dbReference type="ARBA" id="ARBA00022603"/>
    </source>
</evidence>
<evidence type="ECO:0000256" key="4">
    <source>
        <dbReference type="ARBA" id="ARBA00047942"/>
    </source>
</evidence>
<dbReference type="PRINTS" id="PR00507">
    <property type="entry name" value="N12N6MTFRASE"/>
</dbReference>
<dbReference type="EMBL" id="CP032664">
    <property type="protein sequence ID" value="QQO82118.1"/>
    <property type="molecule type" value="Genomic_DNA"/>
</dbReference>
<evidence type="ECO:0000256" key="1">
    <source>
        <dbReference type="ARBA" id="ARBA00011900"/>
    </source>
</evidence>
<reference evidence="5" key="1">
    <citation type="submission" date="2018-09" db="EMBL/GenBank/DDBJ databases">
        <title>Genome sequencing and analysis.</title>
        <authorList>
            <person name="Huang Y.-T."/>
        </authorList>
    </citation>
    <scope>NUCLEOTIDE SEQUENCE</scope>
    <source>
        <strain evidence="5">HIDE</strain>
    </source>
</reference>
<dbReference type="GO" id="GO:0032259">
    <property type="term" value="P:methylation"/>
    <property type="evidence" value="ECO:0007669"/>
    <property type="project" value="UniProtKB-KW"/>
</dbReference>
<sequence>MALVGITNENEFYSNHYLGEVFSNDIRDVLEPWTEQESAARELERVAREAGKEVAPGYRAPWNQLSSLATAFFRQLTEHEKQRQLTQRLNDQRSRWQPLLQALGYELTPQIQMLDDNAPLPLLARYNSADGSPWLWIAEAHDAEEGENDPLSLSLLKAQFPADAEPKLRDSLLINSRGEPRSWQELLSGVVFTQAEPPRFVLLLGNRQLLLLDRTKWAQNRLLRFDFEEILSRRETDTLKAVSALLHKDSLLPGSGAPYLDSLDENSHKHAFGVSEDLKFALRECIELLGNEAMSYLIERGLASYTGQKAVSPDELSRECLRYMYRLLFLFYIEARPELGFAPMTATTYLQGYSLETLRDLEMVSLSSEEDRNGRYLHDSLEMLFKLVREGYNGGVQRQGDLGVVAGEEHQGLLSINDHQFRVPKLESHLFAADKTRHLNRVVFRNETLQQVIQAMSLSRPGKGRFSRRGRISYRQLGINQLGAVYEALLSYRGFFASEDLYEVKKADSDFNELDTGYFVSADDIGKYREDEKVYNPGGSLRIHRKGSFIYRMAGRDREKSASYYTPEVLTRSLVKYALKELFKEQIEPIADPHAKADAILNLTVCEPAMGSAAFLNEAINQLAEAYLHHKQAAEGKRIAQDRYTSELQRVKMYIADHNVYGVDLNPVAVELAEVSLWLNAISGDAFVPWFGYQLYNGNSLIGARRQVFNASELSFKKAKDPSWLNSEPHELPMAKAREARQIFHFLLPDTGMANYSDKTVKARYPEAFKQLSEWRKDFTASFKPDEITALQRISDKVESLWQTYRQQLKAERAKTADSYAVWPAPSAVSIHESLSSKDATLNNRHNDSSSYQKLRWVMDYWCALWFWPLDKVEELPDRGDWLFDLETLLDGVVQTQTSAEFELAPGGQLGLLEPAAGEQISLFSQTGVLQRNKLFAALPRLAVVDEIVRAQRFFHWDLEFSDIFAERGGFDLMLGNPPWLKVEWQEAGVLGDFEPEFVLRKLSASKLTTLREDAFAQYPALETAWRSEYESCEGTQNFLNALQNYPVLKGTQTNLYKCFLPQAWRLSSDKGVSGFLHPEGIYDDPKGGLLRASLYPRLRAHFQFHNELSLFAEVHHATMFSINIYGPRQAAPAFINMSNIYAVSAIDASFAHNNQGPVPGIKDEQEIDGKIKVTWNTAGHRSRLVSIGGNELKLFARLYDAEGTPANQARLPALHAEQLVGVLEKFADQPRRLGDIQGEYLSLEMWHETNQQKDGTIERQTQFPENTAQWILSGPHFFVGTPFYKTPRANCTLNSDYDSLDLLTLPDDYLPRTNYIPACDAEEYARRTPRVTWTEPGEEQPKKVTEYYRLVFRKMLSQSGERTLIASIEPWGCSHIFSCVSVAFQNKGKLIELAALFMSVACDFYVKSTGKANLTPGEITKLPLLNLPLALVYSRVLALNSLVIDYESLWQSCYQSAFNQQRWSRDLPQLPHSFFSKLTPHWQRDCALRTDYSRRQALVEIDVLVAQALGLTLEELLTIYRVQFPVMRQYEADTWYDLVGRIIFTPSKGLVGVGLPRTARKADLKAGIVYEVNSPQWTGVDSGKAGSDLAIGWDDIKHLTKGTVSVTFDDDTRPGGAVRRTITWKAPFIKPDREDDYRVAWAFFANQG</sequence>
<dbReference type="SUPFAM" id="SSF53335">
    <property type="entry name" value="S-adenosyl-L-methionine-dependent methyltransferases"/>
    <property type="match status" value="1"/>
</dbReference>
<protein>
    <recommendedName>
        <fullName evidence="1">site-specific DNA-methyltransferase (adenine-specific)</fullName>
        <ecNumber evidence="1">2.1.1.72</ecNumber>
    </recommendedName>
</protein>
<dbReference type="InterPro" id="IPR050953">
    <property type="entry name" value="N4_N6_ade-DNA_methylase"/>
</dbReference>
<proteinExistence type="predicted"/>
<keyword evidence="2 5" id="KW-0489">Methyltransferase</keyword>
<dbReference type="RefSeq" id="WP_345861735.1">
    <property type="nucleotide sequence ID" value="NZ_CP032664.1"/>
</dbReference>
<accession>A0A7T8INC0</accession>
<dbReference type="Gene3D" id="3.40.50.150">
    <property type="entry name" value="Vaccinia Virus protein VP39"/>
    <property type="match status" value="2"/>
</dbReference>
<name>A0A7T8INC0_9GAMM</name>